<dbReference type="Proteomes" id="UP001595945">
    <property type="component" value="Unassembled WGS sequence"/>
</dbReference>
<dbReference type="Pfam" id="PF25925">
    <property type="entry name" value="DUF7970"/>
    <property type="match status" value="1"/>
</dbReference>
<protein>
    <submittedName>
        <fullName evidence="2">Uncharacterized protein</fullName>
    </submittedName>
</protein>
<accession>A0ABD5Q7F9</accession>
<evidence type="ECO:0000313" key="3">
    <source>
        <dbReference type="Proteomes" id="UP001595945"/>
    </source>
</evidence>
<keyword evidence="3" id="KW-1185">Reference proteome</keyword>
<feature type="compositionally biased region" description="Acidic residues" evidence="1">
    <location>
        <begin position="1"/>
        <end position="10"/>
    </location>
</feature>
<dbReference type="GeneID" id="73047756"/>
<feature type="region of interest" description="Disordered" evidence="1">
    <location>
        <begin position="1"/>
        <end position="65"/>
    </location>
</feature>
<dbReference type="AlphaFoldDB" id="A0ABD5Q7F9"/>
<dbReference type="InterPro" id="IPR058276">
    <property type="entry name" value="DUF7970"/>
</dbReference>
<gene>
    <name evidence="2" type="ORF">ACFO9K_20415</name>
</gene>
<organism evidence="2 3">
    <name type="scientific">Halorussus aquaticus</name>
    <dbReference type="NCBI Taxonomy" id="2953748"/>
    <lineage>
        <taxon>Archaea</taxon>
        <taxon>Methanobacteriati</taxon>
        <taxon>Methanobacteriota</taxon>
        <taxon>Stenosarchaea group</taxon>
        <taxon>Halobacteria</taxon>
        <taxon>Halobacteriales</taxon>
        <taxon>Haladaptataceae</taxon>
        <taxon>Halorussus</taxon>
    </lineage>
</organism>
<dbReference type="EMBL" id="JBHSHT010000003">
    <property type="protein sequence ID" value="MFC4826627.1"/>
    <property type="molecule type" value="Genomic_DNA"/>
</dbReference>
<proteinExistence type="predicted"/>
<dbReference type="RefSeq" id="WP_254270848.1">
    <property type="nucleotide sequence ID" value="NZ_CP100403.1"/>
</dbReference>
<comment type="caution">
    <text evidence="2">The sequence shown here is derived from an EMBL/GenBank/DDBJ whole genome shotgun (WGS) entry which is preliminary data.</text>
</comment>
<evidence type="ECO:0000313" key="2">
    <source>
        <dbReference type="EMBL" id="MFC4826627.1"/>
    </source>
</evidence>
<sequence>MGFEDLDEAAGEQSKDKDEDSTSETTTSETATETDSETTSEREQESEQTDPYEEPAFPFVQGDMQTNVYARKETREAREETQKFEVDRILHEHGVKNVAGREHHDAIFRMAADHPELWARYIMEARGLDIPDDLCE</sequence>
<name>A0ABD5Q7F9_9EURY</name>
<reference evidence="2 3" key="1">
    <citation type="journal article" date="2019" name="Int. J. Syst. Evol. Microbiol.">
        <title>The Global Catalogue of Microorganisms (GCM) 10K type strain sequencing project: providing services to taxonomists for standard genome sequencing and annotation.</title>
        <authorList>
            <consortium name="The Broad Institute Genomics Platform"/>
            <consortium name="The Broad Institute Genome Sequencing Center for Infectious Disease"/>
            <person name="Wu L."/>
            <person name="Ma J."/>
        </authorList>
    </citation>
    <scope>NUCLEOTIDE SEQUENCE [LARGE SCALE GENOMIC DNA]</scope>
    <source>
        <strain evidence="2 3">XZYJ18</strain>
    </source>
</reference>
<evidence type="ECO:0000256" key="1">
    <source>
        <dbReference type="SAM" id="MobiDB-lite"/>
    </source>
</evidence>